<reference evidence="1" key="2">
    <citation type="journal article" date="2015" name="Fish Shellfish Immunol.">
        <title>Early steps in the European eel (Anguilla anguilla)-Vibrio vulnificus interaction in the gills: Role of the RtxA13 toxin.</title>
        <authorList>
            <person name="Callol A."/>
            <person name="Pajuelo D."/>
            <person name="Ebbesson L."/>
            <person name="Teles M."/>
            <person name="MacKenzie S."/>
            <person name="Amaro C."/>
        </authorList>
    </citation>
    <scope>NUCLEOTIDE SEQUENCE</scope>
</reference>
<dbReference type="EMBL" id="GBXM01019962">
    <property type="protein sequence ID" value="JAH88615.1"/>
    <property type="molecule type" value="Transcribed_RNA"/>
</dbReference>
<organism evidence="1">
    <name type="scientific">Anguilla anguilla</name>
    <name type="common">European freshwater eel</name>
    <name type="synonym">Muraena anguilla</name>
    <dbReference type="NCBI Taxonomy" id="7936"/>
    <lineage>
        <taxon>Eukaryota</taxon>
        <taxon>Metazoa</taxon>
        <taxon>Chordata</taxon>
        <taxon>Craniata</taxon>
        <taxon>Vertebrata</taxon>
        <taxon>Euteleostomi</taxon>
        <taxon>Actinopterygii</taxon>
        <taxon>Neopterygii</taxon>
        <taxon>Teleostei</taxon>
        <taxon>Anguilliformes</taxon>
        <taxon>Anguillidae</taxon>
        <taxon>Anguilla</taxon>
    </lineage>
</organism>
<name>A0A0E9WG98_ANGAN</name>
<protein>
    <submittedName>
        <fullName evidence="1">Uncharacterized protein</fullName>
    </submittedName>
</protein>
<dbReference type="AlphaFoldDB" id="A0A0E9WG98"/>
<sequence>MCHPVSCIAHSFNPLTENFMGTWFVCYMARIMKIIMQLSALLQETKASLAFLQSYHCIAT</sequence>
<accession>A0A0E9WG98</accession>
<reference evidence="1" key="1">
    <citation type="submission" date="2014-11" db="EMBL/GenBank/DDBJ databases">
        <authorList>
            <person name="Amaro Gonzalez C."/>
        </authorList>
    </citation>
    <scope>NUCLEOTIDE SEQUENCE</scope>
</reference>
<proteinExistence type="predicted"/>
<evidence type="ECO:0000313" key="1">
    <source>
        <dbReference type="EMBL" id="JAH88615.1"/>
    </source>
</evidence>